<dbReference type="Proteomes" id="UP001589608">
    <property type="component" value="Unassembled WGS sequence"/>
</dbReference>
<feature type="chain" id="PRO_5047302125" description="DUF11 domain-containing protein" evidence="3">
    <location>
        <begin position="32"/>
        <end position="335"/>
    </location>
</feature>
<keyword evidence="3" id="KW-0732">Signal</keyword>
<evidence type="ECO:0008006" key="6">
    <source>
        <dbReference type="Google" id="ProtNLM"/>
    </source>
</evidence>
<reference evidence="4 5" key="1">
    <citation type="submission" date="2024-09" db="EMBL/GenBank/DDBJ databases">
        <authorList>
            <person name="Sun Q."/>
            <person name="Mori K."/>
        </authorList>
    </citation>
    <scope>NUCLEOTIDE SEQUENCE [LARGE SCALE GENOMIC DNA]</scope>
    <source>
        <strain evidence="4 5">JCM 3307</strain>
    </source>
</reference>
<evidence type="ECO:0000256" key="3">
    <source>
        <dbReference type="SAM" id="SignalP"/>
    </source>
</evidence>
<feature type="compositionally biased region" description="Polar residues" evidence="1">
    <location>
        <begin position="264"/>
        <end position="286"/>
    </location>
</feature>
<dbReference type="EMBL" id="JBHMCA010000046">
    <property type="protein sequence ID" value="MFB9446113.1"/>
    <property type="molecule type" value="Genomic_DNA"/>
</dbReference>
<accession>A0ABV5MB80</accession>
<sequence length="335" mass="33425">MWRFQRWSAAAGVVAAFGIGLLAVSAAPAWAADPLELKADNAVQGKAGDKVQLRFTVKNNAKQPATVVIGVQTPPNAVMEAGDNPGCNIGGGGRTASCRANGTLAPDKSAGGAIVMTIKTGGQAAGRIGVQGGNTENFTLRATGAPSASPTATKSVKPTKTSSANASDQPTLAGDETFAPPADGGGVAVPQASEPATERTSGSGGGMGLGLWVGIIAIVGALGLIGSLFYFRRKDRNEPDTGMHPVVPAPAGGFPAYNPPPSAPTTYGSPQPATYGNPSAATQMINPNFGGGPAGHHDLGGQPSGPTQVIQPGATPNGAPGGADQTVIFRRPDEY</sequence>
<feature type="transmembrane region" description="Helical" evidence="2">
    <location>
        <begin position="209"/>
        <end position="231"/>
    </location>
</feature>
<feature type="region of interest" description="Disordered" evidence="1">
    <location>
        <begin position="241"/>
        <end position="335"/>
    </location>
</feature>
<feature type="compositionally biased region" description="Low complexity" evidence="1">
    <location>
        <begin position="142"/>
        <end position="153"/>
    </location>
</feature>
<keyword evidence="2" id="KW-1133">Transmembrane helix</keyword>
<feature type="compositionally biased region" description="Polar residues" evidence="1">
    <location>
        <begin position="154"/>
        <end position="170"/>
    </location>
</feature>
<feature type="compositionally biased region" description="Low complexity" evidence="1">
    <location>
        <begin position="245"/>
        <end position="256"/>
    </location>
</feature>
<keyword evidence="5" id="KW-1185">Reference proteome</keyword>
<comment type="caution">
    <text evidence="4">The sequence shown here is derived from an EMBL/GenBank/DDBJ whole genome shotgun (WGS) entry which is preliminary data.</text>
</comment>
<dbReference type="RefSeq" id="WP_223102147.1">
    <property type="nucleotide sequence ID" value="NZ_CP061913.1"/>
</dbReference>
<organism evidence="4 5">
    <name type="scientific">Dactylosporangium vinaceum</name>
    <dbReference type="NCBI Taxonomy" id="53362"/>
    <lineage>
        <taxon>Bacteria</taxon>
        <taxon>Bacillati</taxon>
        <taxon>Actinomycetota</taxon>
        <taxon>Actinomycetes</taxon>
        <taxon>Micromonosporales</taxon>
        <taxon>Micromonosporaceae</taxon>
        <taxon>Dactylosporangium</taxon>
    </lineage>
</organism>
<evidence type="ECO:0000256" key="1">
    <source>
        <dbReference type="SAM" id="MobiDB-lite"/>
    </source>
</evidence>
<gene>
    <name evidence="4" type="ORF">ACFFTR_23770</name>
</gene>
<evidence type="ECO:0000313" key="5">
    <source>
        <dbReference type="Proteomes" id="UP001589608"/>
    </source>
</evidence>
<feature type="signal peptide" evidence="3">
    <location>
        <begin position="1"/>
        <end position="31"/>
    </location>
</feature>
<keyword evidence="2" id="KW-0472">Membrane</keyword>
<protein>
    <recommendedName>
        <fullName evidence="6">DUF11 domain-containing protein</fullName>
    </recommendedName>
</protein>
<feature type="region of interest" description="Disordered" evidence="1">
    <location>
        <begin position="137"/>
        <end position="204"/>
    </location>
</feature>
<proteinExistence type="predicted"/>
<keyword evidence="2" id="KW-0812">Transmembrane</keyword>
<evidence type="ECO:0000256" key="2">
    <source>
        <dbReference type="SAM" id="Phobius"/>
    </source>
</evidence>
<name>A0ABV5MB80_9ACTN</name>
<evidence type="ECO:0000313" key="4">
    <source>
        <dbReference type="EMBL" id="MFB9446113.1"/>
    </source>
</evidence>